<evidence type="ECO:0000313" key="4">
    <source>
        <dbReference type="EMBL" id="ADK97709.1"/>
    </source>
</evidence>
<protein>
    <recommendedName>
        <fullName evidence="5">Capsid protein</fullName>
    </recommendedName>
</protein>
<reference evidence="4" key="1">
    <citation type="journal article" date="2010" name="J. Virol.">
        <title>Use of nucleotide composition analysis to infer hosts for three novel picorna-like viruses.</title>
        <authorList>
            <person name="Kapoor A."/>
            <person name="Simmonds P."/>
            <person name="Lipkin W.I."/>
            <person name="Zaidi S."/>
            <person name="Delwart E."/>
        </authorList>
    </citation>
    <scope>NUCLEOTIDE SEQUENCE</scope>
</reference>
<evidence type="ECO:0008006" key="5">
    <source>
        <dbReference type="Google" id="ProtNLM"/>
    </source>
</evidence>
<feature type="compositionally biased region" description="Basic and acidic residues" evidence="3">
    <location>
        <begin position="391"/>
        <end position="401"/>
    </location>
</feature>
<feature type="non-terminal residue" evidence="4">
    <location>
        <position position="422"/>
    </location>
</feature>
<feature type="compositionally biased region" description="Polar residues" evidence="3">
    <location>
        <begin position="368"/>
        <end position="387"/>
    </location>
</feature>
<name>E0A3R0_9VIRU</name>
<comment type="subcellular location">
    <subcellularLocation>
        <location evidence="1">Virion</location>
    </subcellularLocation>
</comment>
<dbReference type="SUPFAM" id="SSF88633">
    <property type="entry name" value="Positive stranded ssRNA viruses"/>
    <property type="match status" value="1"/>
</dbReference>
<keyword evidence="2" id="KW-0946">Virion</keyword>
<evidence type="ECO:0000256" key="1">
    <source>
        <dbReference type="ARBA" id="ARBA00004328"/>
    </source>
</evidence>
<sequence>MPPSYLLLQMRRTQKTKTTQTIRRVTRNAPAAKRTVEVITNTKRNNQRRRRIRMVDSRAQLTASGRDLLEVVAIAPSAQVGTAVMKQPMHLASLAGTRLQSLSKLYGRWRPNKLLLRINSAASAMTNGAILIGWSPTPAPTEGEGITLRWLSALPHMRNLPLKSGNLTLNLPTQTKQRWLMNTRDSTEENTHGYLYAMVLAPPNVTTPVAVSVQLEWVITFSEPMQEDNGFDIGQSIRPTSDAEIYIAALAVLSDGTKNAVLCWSNHTPVTYEGLSNKDDRNIYLFPAGITTAKEGTKCYYGVLTLSSYLRTLYFSMFPTFTQAKLYQETKNMYNGWNPESDGPWNQSTPCYLVNAWSPMLAMKSALSNTDGTQSENFRQTSQSSPLTVGRDSKPLSKDLKTTSQESLVLVSQQPHQPIEVT</sequence>
<feature type="region of interest" description="Disordered" evidence="3">
    <location>
        <begin position="368"/>
        <end position="422"/>
    </location>
</feature>
<organism evidence="4">
    <name type="scientific">Tetnovirus 1</name>
    <dbReference type="NCBI Taxonomy" id="870711"/>
    <lineage>
        <taxon>Viruses</taxon>
        <taxon>Riboviria</taxon>
        <taxon>Orthornavirae</taxon>
        <taxon>Pisuviricota</taxon>
        <taxon>Pisoniviricetes</taxon>
        <taxon>Picornavirales</taxon>
    </lineage>
</organism>
<evidence type="ECO:0000256" key="3">
    <source>
        <dbReference type="SAM" id="MobiDB-lite"/>
    </source>
</evidence>
<proteinExistence type="predicted"/>
<feature type="compositionally biased region" description="Polar residues" evidence="3">
    <location>
        <begin position="402"/>
        <end position="416"/>
    </location>
</feature>
<dbReference type="Gene3D" id="2.60.120.20">
    <property type="match status" value="1"/>
</dbReference>
<dbReference type="EMBL" id="HM480375">
    <property type="protein sequence ID" value="ADK97709.1"/>
    <property type="molecule type" value="Genomic_RNA"/>
</dbReference>
<accession>E0A3R0</accession>
<dbReference type="GO" id="GO:0044423">
    <property type="term" value="C:virion component"/>
    <property type="evidence" value="ECO:0007669"/>
    <property type="project" value="UniProtKB-KW"/>
</dbReference>
<dbReference type="InterPro" id="IPR029053">
    <property type="entry name" value="Viral_coat"/>
</dbReference>
<evidence type="ECO:0000256" key="2">
    <source>
        <dbReference type="ARBA" id="ARBA00022844"/>
    </source>
</evidence>